<protein>
    <submittedName>
        <fullName evidence="1">Teicoplanin resistance protein VanZ</fullName>
    </submittedName>
</protein>
<dbReference type="AlphaFoldDB" id="A0AAW9J023"/>
<name>A0AAW9J023_CLOPF</name>
<evidence type="ECO:0000313" key="2">
    <source>
        <dbReference type="Proteomes" id="UP001289066"/>
    </source>
</evidence>
<gene>
    <name evidence="1" type="ORF">GNF81_08425</name>
</gene>
<evidence type="ECO:0000313" key="1">
    <source>
        <dbReference type="EMBL" id="MDZ5032812.1"/>
    </source>
</evidence>
<sequence>MDFYEVQMKENRKPCNINRKYEFLNAIWNIKQSWTGRIDANIVNIFIQEAAQMIINAISVFEQGYFDCAYYSLRQALEIATTMVYLVDIEYEKREDKLSDWKNQRRFPMDNKMKEYLSKNGYIFADMKQNMSIYFEAVENKRKSYNKYIHKQGFKYLYVSRCSMRNQEQIIDEEIQAFEEDVIFCIGTVAVMRLAIDPFPILLMDEEIFYRTGDTMTLPYSIEFVEKYIGIDVIEQYKKTNVYKNHYDYIYQEERKSVAVTDVVKNQYIDISKLKEILEQVHLLNENDIVAVKIVELLPHISKVYCGGGLWWYFTNNETKRKKQSWKGNDFQSFKENTIKYNMLYDEAYISCLKTQGETFFIEHNNKLNENDISLIEKLENEFNSRT</sequence>
<proteinExistence type="predicted"/>
<dbReference type="RefSeq" id="WP_198616608.1">
    <property type="nucleotide sequence ID" value="NZ_JACOGL010000025.1"/>
</dbReference>
<dbReference type="EMBL" id="WNVG01000024">
    <property type="protein sequence ID" value="MDZ5032812.1"/>
    <property type="molecule type" value="Genomic_DNA"/>
</dbReference>
<comment type="caution">
    <text evidence="1">The sequence shown here is derived from an EMBL/GenBank/DDBJ whole genome shotgun (WGS) entry which is preliminary data.</text>
</comment>
<accession>A0AAW9J023</accession>
<reference evidence="1" key="1">
    <citation type="submission" date="2019-11" db="EMBL/GenBank/DDBJ databases">
        <title>Characterization of Clostridium perfringens isolates from swine manure treated agricultural soils.</title>
        <authorList>
            <person name="Wushke S.T."/>
        </authorList>
    </citation>
    <scope>NUCLEOTIDE SEQUENCE</scope>
    <source>
        <strain evidence="1">X15</strain>
    </source>
</reference>
<dbReference type="Proteomes" id="UP001289066">
    <property type="component" value="Unassembled WGS sequence"/>
</dbReference>
<organism evidence="1 2">
    <name type="scientific">Clostridium perfringens</name>
    <dbReference type="NCBI Taxonomy" id="1502"/>
    <lineage>
        <taxon>Bacteria</taxon>
        <taxon>Bacillati</taxon>
        <taxon>Bacillota</taxon>
        <taxon>Clostridia</taxon>
        <taxon>Eubacteriales</taxon>
        <taxon>Clostridiaceae</taxon>
        <taxon>Clostridium</taxon>
    </lineage>
</organism>